<comment type="subunit">
    <text evidence="2">Homodimer.</text>
</comment>
<dbReference type="GO" id="GO:0006729">
    <property type="term" value="P:tetrahydrobiopterin biosynthetic process"/>
    <property type="evidence" value="ECO:0007669"/>
    <property type="project" value="UniProtKB-KW"/>
</dbReference>
<dbReference type="GO" id="GO:0070404">
    <property type="term" value="F:NADH binding"/>
    <property type="evidence" value="ECO:0007669"/>
    <property type="project" value="TreeGrafter"/>
</dbReference>
<comment type="caution">
    <text evidence="13">The sequence shown here is derived from an EMBL/GenBank/DDBJ whole genome shotgun (WGS) entry which is preliminary data.</text>
</comment>
<reference evidence="13" key="1">
    <citation type="submission" date="2018-11" db="EMBL/GenBank/DDBJ databases">
        <authorList>
            <person name="Alioto T."/>
            <person name="Alioto T."/>
        </authorList>
    </citation>
    <scope>NUCLEOTIDE SEQUENCE</scope>
</reference>
<evidence type="ECO:0000256" key="11">
    <source>
        <dbReference type="ARBA" id="ARBA00047429"/>
    </source>
</evidence>
<proteinExistence type="inferred from homology"/>
<dbReference type="EMBL" id="UYJE01004744">
    <property type="protein sequence ID" value="VDI31023.1"/>
    <property type="molecule type" value="Genomic_DNA"/>
</dbReference>
<dbReference type="InterPro" id="IPR036291">
    <property type="entry name" value="NAD(P)-bd_dom_sf"/>
</dbReference>
<keyword evidence="14" id="KW-1185">Reference proteome</keyword>
<keyword evidence="3" id="KW-0521">NADP</keyword>
<sequence>MALAGKILVYGGKGALGSVCVSHFKAKNYWVGSIDLMPNEQADANVIVKPCDSWTQQEDEVVKAVDGIVGSDKIDAVLCVAGGWAGGNAAAKEFIKNADMMWKQSVWTSAISAAVASKYLKDAGLLVLPGAAPAVSGTPGMMGYGMAKAAIHQLIKSLAGKNSGLPKDSSALAILPVTLDTPMNRKFMSEADFSTWTKLEFVAELFDKWLAPGSRPDNGSLIKLVTKDNKTELVSVE</sequence>
<evidence type="ECO:0000256" key="6">
    <source>
        <dbReference type="ARBA" id="ARBA00037099"/>
    </source>
</evidence>
<evidence type="ECO:0000256" key="9">
    <source>
        <dbReference type="ARBA" id="ARBA00041348"/>
    </source>
</evidence>
<evidence type="ECO:0000256" key="10">
    <source>
        <dbReference type="ARBA" id="ARBA00042518"/>
    </source>
</evidence>
<evidence type="ECO:0000256" key="2">
    <source>
        <dbReference type="ARBA" id="ARBA00011738"/>
    </source>
</evidence>
<dbReference type="Pfam" id="PF13561">
    <property type="entry name" value="adh_short_C2"/>
    <property type="match status" value="1"/>
</dbReference>
<dbReference type="GO" id="GO:0004155">
    <property type="term" value="F:6,7-dihydropteridine reductase activity"/>
    <property type="evidence" value="ECO:0007669"/>
    <property type="project" value="UniProtKB-EC"/>
</dbReference>
<name>A0A8B6E8V1_MYTGA</name>
<evidence type="ECO:0000256" key="3">
    <source>
        <dbReference type="ARBA" id="ARBA00022857"/>
    </source>
</evidence>
<comment type="catalytic activity">
    <reaction evidence="11">
        <text>5,6,7,8-tetrahydropteridine + NADP(+) = 6,7-dihydropteridine + NADPH + H(+)</text>
        <dbReference type="Rhea" id="RHEA:17865"/>
        <dbReference type="ChEBI" id="CHEBI:15378"/>
        <dbReference type="ChEBI" id="CHEBI:28889"/>
        <dbReference type="ChEBI" id="CHEBI:30156"/>
        <dbReference type="ChEBI" id="CHEBI:57783"/>
        <dbReference type="ChEBI" id="CHEBI:58349"/>
        <dbReference type="EC" id="1.5.1.34"/>
    </reaction>
    <physiologicalReaction direction="right-to-left" evidence="11">
        <dbReference type="Rhea" id="RHEA:17867"/>
    </physiologicalReaction>
</comment>
<accession>A0A8B6E8V1</accession>
<evidence type="ECO:0000256" key="12">
    <source>
        <dbReference type="ARBA" id="ARBA00047536"/>
    </source>
</evidence>
<dbReference type="SUPFAM" id="SSF51735">
    <property type="entry name" value="NAD(P)-binding Rossmann-fold domains"/>
    <property type="match status" value="1"/>
</dbReference>
<dbReference type="GO" id="GO:0005737">
    <property type="term" value="C:cytoplasm"/>
    <property type="evidence" value="ECO:0007669"/>
    <property type="project" value="TreeGrafter"/>
</dbReference>
<comment type="catalytic activity">
    <reaction evidence="12">
        <text>5,6,7,8-tetrahydropteridine + NAD(+) = 6,7-dihydropteridine + NADH + H(+)</text>
        <dbReference type="Rhea" id="RHEA:17869"/>
        <dbReference type="ChEBI" id="CHEBI:15378"/>
        <dbReference type="ChEBI" id="CHEBI:28889"/>
        <dbReference type="ChEBI" id="CHEBI:30156"/>
        <dbReference type="ChEBI" id="CHEBI:57540"/>
        <dbReference type="ChEBI" id="CHEBI:57945"/>
        <dbReference type="EC" id="1.5.1.34"/>
    </reaction>
    <physiologicalReaction direction="right-to-left" evidence="12">
        <dbReference type="Rhea" id="RHEA:17871"/>
    </physiologicalReaction>
</comment>
<dbReference type="PANTHER" id="PTHR15104">
    <property type="entry name" value="DIHYDROPTERIDINE REDUCTASE"/>
    <property type="match status" value="1"/>
</dbReference>
<protein>
    <recommendedName>
        <fullName evidence="8">Dihydropteridine reductase</fullName>
        <ecNumber evidence="7">1.5.1.34</ecNumber>
    </recommendedName>
    <alternativeName>
        <fullName evidence="10">HDHPR</fullName>
    </alternativeName>
    <alternativeName>
        <fullName evidence="9">Quinoid dihydropteridine reductase</fullName>
    </alternativeName>
</protein>
<dbReference type="Gene3D" id="3.40.50.720">
    <property type="entry name" value="NAD(P)-binding Rossmann-like Domain"/>
    <property type="match status" value="1"/>
</dbReference>
<dbReference type="Proteomes" id="UP000596742">
    <property type="component" value="Unassembled WGS sequence"/>
</dbReference>
<dbReference type="FunFam" id="3.40.50.720:FF:000157">
    <property type="entry name" value="Quinoid dihydropteridine reductase"/>
    <property type="match status" value="1"/>
</dbReference>
<evidence type="ECO:0000256" key="5">
    <source>
        <dbReference type="ARBA" id="ARBA00023007"/>
    </source>
</evidence>
<evidence type="ECO:0000256" key="8">
    <source>
        <dbReference type="ARBA" id="ARBA00039520"/>
    </source>
</evidence>
<dbReference type="InterPro" id="IPR002347">
    <property type="entry name" value="SDR_fam"/>
</dbReference>
<dbReference type="AlphaFoldDB" id="A0A8B6E8V1"/>
<comment type="similarity">
    <text evidence="1">Belongs to the short-chain dehydrogenases/reductases (SDR) family.</text>
</comment>
<comment type="function">
    <text evidence="6">Catalyzes the conversion of quinonoid dihydrobiopterin into tetrahydrobiopterin.</text>
</comment>
<dbReference type="GO" id="GO:0006559">
    <property type="term" value="P:L-phenylalanine catabolic process"/>
    <property type="evidence" value="ECO:0007669"/>
    <property type="project" value="TreeGrafter"/>
</dbReference>
<keyword evidence="5" id="KW-0783">Tetrahydrobiopterin biosynthesis</keyword>
<evidence type="ECO:0000256" key="1">
    <source>
        <dbReference type="ARBA" id="ARBA00006484"/>
    </source>
</evidence>
<dbReference type="CDD" id="cd05334">
    <property type="entry name" value="DHPR_SDR_c_like"/>
    <property type="match status" value="1"/>
</dbReference>
<dbReference type="EC" id="1.5.1.34" evidence="7"/>
<evidence type="ECO:0000256" key="7">
    <source>
        <dbReference type="ARBA" id="ARBA00039153"/>
    </source>
</evidence>
<dbReference type="PANTHER" id="PTHR15104:SF0">
    <property type="entry name" value="DIHYDROPTERIDINE REDUCTASE"/>
    <property type="match status" value="1"/>
</dbReference>
<evidence type="ECO:0000256" key="4">
    <source>
        <dbReference type="ARBA" id="ARBA00023002"/>
    </source>
</evidence>
<gene>
    <name evidence="13" type="ORF">MGAL_10B048797</name>
</gene>
<dbReference type="GO" id="GO:0070402">
    <property type="term" value="F:NADPH binding"/>
    <property type="evidence" value="ECO:0007669"/>
    <property type="project" value="TreeGrafter"/>
</dbReference>
<organism evidence="13 14">
    <name type="scientific">Mytilus galloprovincialis</name>
    <name type="common">Mediterranean mussel</name>
    <dbReference type="NCBI Taxonomy" id="29158"/>
    <lineage>
        <taxon>Eukaryota</taxon>
        <taxon>Metazoa</taxon>
        <taxon>Spiralia</taxon>
        <taxon>Lophotrochozoa</taxon>
        <taxon>Mollusca</taxon>
        <taxon>Bivalvia</taxon>
        <taxon>Autobranchia</taxon>
        <taxon>Pteriomorphia</taxon>
        <taxon>Mytilida</taxon>
        <taxon>Mytiloidea</taxon>
        <taxon>Mytilidae</taxon>
        <taxon>Mytilinae</taxon>
        <taxon>Mytilus</taxon>
    </lineage>
</organism>
<dbReference type="OrthoDB" id="1204at2759"/>
<keyword evidence="4 13" id="KW-0560">Oxidoreductase</keyword>
<evidence type="ECO:0000313" key="13">
    <source>
        <dbReference type="EMBL" id="VDI31023.1"/>
    </source>
</evidence>
<evidence type="ECO:0000313" key="14">
    <source>
        <dbReference type="Proteomes" id="UP000596742"/>
    </source>
</evidence>